<protein>
    <submittedName>
        <fullName evidence="1">Uncharacterized protein</fullName>
    </submittedName>
</protein>
<proteinExistence type="predicted"/>
<feature type="non-terminal residue" evidence="1">
    <location>
        <position position="11"/>
    </location>
</feature>
<accession>A0A392TID9</accession>
<name>A0A392TID9_9FABA</name>
<reference evidence="1 2" key="1">
    <citation type="journal article" date="2018" name="Front. Plant Sci.">
        <title>Red Clover (Trifolium pratense) and Zigzag Clover (T. medium) - A Picture of Genomic Similarities and Differences.</title>
        <authorList>
            <person name="Dluhosova J."/>
            <person name="Istvanek J."/>
            <person name="Nedelnik J."/>
            <person name="Repkova J."/>
        </authorList>
    </citation>
    <scope>NUCLEOTIDE SEQUENCE [LARGE SCALE GENOMIC DNA]</scope>
    <source>
        <strain evidence="2">cv. 10/8</strain>
        <tissue evidence="1">Leaf</tissue>
    </source>
</reference>
<comment type="caution">
    <text evidence="1">The sequence shown here is derived from an EMBL/GenBank/DDBJ whole genome shotgun (WGS) entry which is preliminary data.</text>
</comment>
<dbReference type="Proteomes" id="UP000265520">
    <property type="component" value="Unassembled WGS sequence"/>
</dbReference>
<evidence type="ECO:0000313" key="1">
    <source>
        <dbReference type="EMBL" id="MCI60893.1"/>
    </source>
</evidence>
<evidence type="ECO:0000313" key="2">
    <source>
        <dbReference type="Proteomes" id="UP000265520"/>
    </source>
</evidence>
<organism evidence="1 2">
    <name type="scientific">Trifolium medium</name>
    <dbReference type="NCBI Taxonomy" id="97028"/>
    <lineage>
        <taxon>Eukaryota</taxon>
        <taxon>Viridiplantae</taxon>
        <taxon>Streptophyta</taxon>
        <taxon>Embryophyta</taxon>
        <taxon>Tracheophyta</taxon>
        <taxon>Spermatophyta</taxon>
        <taxon>Magnoliopsida</taxon>
        <taxon>eudicotyledons</taxon>
        <taxon>Gunneridae</taxon>
        <taxon>Pentapetalae</taxon>
        <taxon>rosids</taxon>
        <taxon>fabids</taxon>
        <taxon>Fabales</taxon>
        <taxon>Fabaceae</taxon>
        <taxon>Papilionoideae</taxon>
        <taxon>50 kb inversion clade</taxon>
        <taxon>NPAAA clade</taxon>
        <taxon>Hologalegina</taxon>
        <taxon>IRL clade</taxon>
        <taxon>Trifolieae</taxon>
        <taxon>Trifolium</taxon>
    </lineage>
</organism>
<keyword evidence="2" id="KW-1185">Reference proteome</keyword>
<dbReference type="EMBL" id="LXQA010590003">
    <property type="protein sequence ID" value="MCI60893.1"/>
    <property type="molecule type" value="Genomic_DNA"/>
</dbReference>
<sequence length="11" mass="1226">MSLGNSEFGRE</sequence>